<dbReference type="InterPro" id="IPR036352">
    <property type="entry name" value="Semap_dom_sf"/>
</dbReference>
<evidence type="ECO:0000256" key="1">
    <source>
        <dbReference type="ARBA" id="ARBA00023180"/>
    </source>
</evidence>
<dbReference type="InterPro" id="IPR015943">
    <property type="entry name" value="WD40/YVTN_repeat-like_dom_sf"/>
</dbReference>
<reference evidence="5" key="1">
    <citation type="submission" date="2018-09" db="EMBL/GenBank/DDBJ databases">
        <title>Common duck and Muscovy duck high density SNP chip.</title>
        <authorList>
            <person name="Vignal A."/>
            <person name="Thebault N."/>
            <person name="Warren W.C."/>
        </authorList>
    </citation>
    <scope>NUCLEOTIDE SEQUENCE [LARGE SCALE GENOMIC DNA]</scope>
</reference>
<dbReference type="Gene3D" id="2.130.10.10">
    <property type="entry name" value="YVTN repeat-like/Quinoprotein amine dehydrogenase"/>
    <property type="match status" value="1"/>
</dbReference>
<dbReference type="PANTHER" id="PTHR11036">
    <property type="entry name" value="SEMAPHORIN"/>
    <property type="match status" value="1"/>
</dbReference>
<dbReference type="Gene3D" id="3.30.1680.10">
    <property type="entry name" value="ligand-binding face of the semaphorins, domain 2"/>
    <property type="match status" value="1"/>
</dbReference>
<dbReference type="GO" id="GO:0001755">
    <property type="term" value="P:neural crest cell migration"/>
    <property type="evidence" value="ECO:0007669"/>
    <property type="project" value="TreeGrafter"/>
</dbReference>
<protein>
    <submittedName>
        <fullName evidence="5">Semaphorin 6C</fullName>
    </submittedName>
</protein>
<name>A0A8C3BJH0_CAIMO</name>
<keyword evidence="3" id="KW-0732">Signal</keyword>
<feature type="chain" id="PRO_5034238818" evidence="3">
    <location>
        <begin position="22"/>
        <end position="572"/>
    </location>
</feature>
<dbReference type="SUPFAM" id="SSF101912">
    <property type="entry name" value="Sema domain"/>
    <property type="match status" value="1"/>
</dbReference>
<evidence type="ECO:0000256" key="2">
    <source>
        <dbReference type="PROSITE-ProRule" id="PRU00352"/>
    </source>
</evidence>
<dbReference type="PROSITE" id="PS51004">
    <property type="entry name" value="SEMA"/>
    <property type="match status" value="1"/>
</dbReference>
<dbReference type="InterPro" id="IPR001627">
    <property type="entry name" value="Semap_dom"/>
</dbReference>
<dbReference type="GO" id="GO:0071526">
    <property type="term" value="P:semaphorin-plexin signaling pathway"/>
    <property type="evidence" value="ECO:0007669"/>
    <property type="project" value="TreeGrafter"/>
</dbReference>
<dbReference type="InterPro" id="IPR027231">
    <property type="entry name" value="Semaphorin"/>
</dbReference>
<organism evidence="5 6">
    <name type="scientific">Cairina moschata</name>
    <name type="common">Muscovy duck</name>
    <dbReference type="NCBI Taxonomy" id="8855"/>
    <lineage>
        <taxon>Eukaryota</taxon>
        <taxon>Metazoa</taxon>
        <taxon>Chordata</taxon>
        <taxon>Craniata</taxon>
        <taxon>Vertebrata</taxon>
        <taxon>Euteleostomi</taxon>
        <taxon>Archelosauria</taxon>
        <taxon>Archosauria</taxon>
        <taxon>Dinosauria</taxon>
        <taxon>Saurischia</taxon>
        <taxon>Theropoda</taxon>
        <taxon>Coelurosauria</taxon>
        <taxon>Aves</taxon>
        <taxon>Neognathae</taxon>
        <taxon>Galloanserae</taxon>
        <taxon>Anseriformes</taxon>
        <taxon>Anatidae</taxon>
        <taxon>Anatinae</taxon>
        <taxon>Cairina</taxon>
    </lineage>
</organism>
<dbReference type="Proteomes" id="UP000694556">
    <property type="component" value="Chromosome 26"/>
</dbReference>
<dbReference type="PANTHER" id="PTHR11036:SF11">
    <property type="entry name" value="SEMAPHORIN-6C"/>
    <property type="match status" value="1"/>
</dbReference>
<dbReference type="GO" id="GO:0007411">
    <property type="term" value="P:axon guidance"/>
    <property type="evidence" value="ECO:0007669"/>
    <property type="project" value="TreeGrafter"/>
</dbReference>
<dbReference type="Pfam" id="PF01403">
    <property type="entry name" value="Sema"/>
    <property type="match status" value="1"/>
</dbReference>
<dbReference type="GO" id="GO:0045499">
    <property type="term" value="F:chemorepellent activity"/>
    <property type="evidence" value="ECO:0007669"/>
    <property type="project" value="TreeGrafter"/>
</dbReference>
<reference evidence="5" key="3">
    <citation type="submission" date="2025-09" db="UniProtKB">
        <authorList>
            <consortium name="Ensembl"/>
        </authorList>
    </citation>
    <scope>IDENTIFICATION</scope>
</reference>
<sequence>MLGVLLAFVLVVVPGAPRGVAQSFPRDLVPRSTVGLAGEQGPGAGGTRPAGGVVTVFPHPPATTTYPRFGGLRGDNVTAQLGLDFQRMLRLNRERGHHSWGHLGLGGGPCCPPPSRQQHLTWETRDRESCAMRGKLQDGCHNYIRVLVPRDARTLFACGTNAFNPVCRSYEARSLLQEGEELSGQARCPFDARQSNVALFADGSLYSATVADFQASDAVIYRSLGARSPPLRTLKYSSRWLQEPHFVQALPYGPYIYFFFREIAVELGALGKVAVARVARVCRNDRGGSPRVLERRWTSFLKARLQCAVPGDAVFYFDVLEAVTLPHALHGRPAVLALFGTQPNSIPGSAVCAFYLADVERAFEGHFAEPRGAAGAWPPVPEERVPRPRPGCCAGMGSATAIVTSGDFPDETLAFAKEHPLLHGAVAPAGGRPLFTRTGTRLTQLAVDVGAGPQGNHTVLFLGAEDGRVLKVLAATPPGDTGEPGAEVLLLEEISLYEPRCRGPRGASRVLGLELHPPGQELFVAFAGCLVRLPLSRCARHGACRRSCLAARDPYCVWLPPGGCVPFSEDLP</sequence>
<accession>A0A8C3BJH0</accession>
<dbReference type="SMART" id="SM00630">
    <property type="entry name" value="Sema"/>
    <property type="match status" value="1"/>
</dbReference>
<comment type="caution">
    <text evidence="2">Lacks conserved residue(s) required for the propagation of feature annotation.</text>
</comment>
<evidence type="ECO:0000313" key="6">
    <source>
        <dbReference type="Proteomes" id="UP000694556"/>
    </source>
</evidence>
<keyword evidence="1" id="KW-0325">Glycoprotein</keyword>
<keyword evidence="6" id="KW-1185">Reference proteome</keyword>
<dbReference type="Ensembl" id="ENSCMMT00000006889.1">
    <property type="protein sequence ID" value="ENSCMMP00000006185.1"/>
    <property type="gene ID" value="ENSCMMG00000003883.1"/>
</dbReference>
<dbReference type="GO" id="GO:0005886">
    <property type="term" value="C:plasma membrane"/>
    <property type="evidence" value="ECO:0007669"/>
    <property type="project" value="TreeGrafter"/>
</dbReference>
<dbReference type="GO" id="GO:0030335">
    <property type="term" value="P:positive regulation of cell migration"/>
    <property type="evidence" value="ECO:0007669"/>
    <property type="project" value="TreeGrafter"/>
</dbReference>
<evidence type="ECO:0000256" key="3">
    <source>
        <dbReference type="SAM" id="SignalP"/>
    </source>
</evidence>
<feature type="signal peptide" evidence="3">
    <location>
        <begin position="1"/>
        <end position="21"/>
    </location>
</feature>
<evidence type="ECO:0000259" key="4">
    <source>
        <dbReference type="PROSITE" id="PS51004"/>
    </source>
</evidence>
<dbReference type="SUPFAM" id="SSF103575">
    <property type="entry name" value="Plexin repeat"/>
    <property type="match status" value="1"/>
</dbReference>
<feature type="domain" description="Sema" evidence="4">
    <location>
        <begin position="1"/>
        <end position="535"/>
    </location>
</feature>
<reference evidence="5" key="2">
    <citation type="submission" date="2025-08" db="UniProtKB">
        <authorList>
            <consortium name="Ensembl"/>
        </authorList>
    </citation>
    <scope>IDENTIFICATION</scope>
</reference>
<dbReference type="AlphaFoldDB" id="A0A8C3BJH0"/>
<proteinExistence type="predicted"/>
<dbReference type="GO" id="GO:0030215">
    <property type="term" value="F:semaphorin receptor binding"/>
    <property type="evidence" value="ECO:0007669"/>
    <property type="project" value="InterPro"/>
</dbReference>
<evidence type="ECO:0000313" key="5">
    <source>
        <dbReference type="Ensembl" id="ENSCMMP00000006185.1"/>
    </source>
</evidence>